<organism evidence="2">
    <name type="scientific">Ensete ventricosum</name>
    <name type="common">Abyssinian banana</name>
    <name type="synonym">Musa ensete</name>
    <dbReference type="NCBI Taxonomy" id="4639"/>
    <lineage>
        <taxon>Eukaryota</taxon>
        <taxon>Viridiplantae</taxon>
        <taxon>Streptophyta</taxon>
        <taxon>Embryophyta</taxon>
        <taxon>Tracheophyta</taxon>
        <taxon>Spermatophyta</taxon>
        <taxon>Magnoliopsida</taxon>
        <taxon>Liliopsida</taxon>
        <taxon>Zingiberales</taxon>
        <taxon>Musaceae</taxon>
        <taxon>Ensete</taxon>
    </lineage>
</organism>
<protein>
    <submittedName>
        <fullName evidence="2">Uncharacterized protein</fullName>
    </submittedName>
</protein>
<dbReference type="EMBL" id="KV876526">
    <property type="protein sequence ID" value="RZR75067.1"/>
    <property type="molecule type" value="Genomic_DNA"/>
</dbReference>
<gene>
    <name evidence="2" type="ORF">BHM03_00048846</name>
</gene>
<proteinExistence type="predicted"/>
<evidence type="ECO:0000256" key="1">
    <source>
        <dbReference type="SAM" id="MobiDB-lite"/>
    </source>
</evidence>
<evidence type="ECO:0000313" key="2">
    <source>
        <dbReference type="EMBL" id="RZR75067.1"/>
    </source>
</evidence>
<name>A0A445MLB5_ENSVE</name>
<dbReference type="AlphaFoldDB" id="A0A445MLB5"/>
<feature type="region of interest" description="Disordered" evidence="1">
    <location>
        <begin position="46"/>
        <end position="86"/>
    </location>
</feature>
<accession>A0A445MLB5</accession>
<dbReference type="Proteomes" id="UP000290560">
    <property type="component" value="Unassembled WGS sequence"/>
</dbReference>
<sequence length="86" mass="9399">MVFWEGYVSDDVMGTFVRPYRRLLALRRLLPAPAAVGPLPTAYQERRGAEEPGDAVDCGEGRTVATARPSDRRASTLLGENSYALS</sequence>
<reference evidence="2" key="1">
    <citation type="journal article" date="2018" name="Data Brief">
        <title>Genome sequence data from 17 accessions of Ensete ventricosum, a staple food crop for millions in Ethiopia.</title>
        <authorList>
            <person name="Yemataw Z."/>
            <person name="Muzemil S."/>
            <person name="Ambachew D."/>
            <person name="Tripathi L."/>
            <person name="Tesfaye K."/>
            <person name="Chala A."/>
            <person name="Farbos A."/>
            <person name="O'Neill P."/>
            <person name="Moore K."/>
            <person name="Grant M."/>
            <person name="Studholme D.J."/>
        </authorList>
    </citation>
    <scope>NUCLEOTIDE SEQUENCE [LARGE SCALE GENOMIC DNA]</scope>
    <source>
        <tissue evidence="2">Leaf</tissue>
    </source>
</reference>